<keyword evidence="6" id="KW-0175">Coiled coil</keyword>
<feature type="coiled-coil region" evidence="6">
    <location>
        <begin position="198"/>
        <end position="225"/>
    </location>
</feature>
<dbReference type="AlphaFoldDB" id="A0A6P8CMC2"/>
<sequence length="339" mass="37773">MESSAAPTKWLSDSELVTEDIPIIFTNYYPMNPSFSDYSLDLDDLDFPSFSLENYSLNHEAAPNFSASSVETFQPSTERAAKQLKMSPSSSPFQIISFGNSGSPPSRTKSMTPDGNVSFPSHVISHGYSYQLGENIKDISEQGSHSNKRGHGAMNRTPLHAQDHVIAERKRREKLSQRFIALSAVIPSLKKMDKATVLGDTVKYIKQLKGRLEKLEEELSRKTVESVVVVKKSQVAMDDCSYSSDESSCDQSNQELPEIEARVSEKHVLVKVHCERRQGCISKILNLIEKMNLSVLSNSVIPFGSSILDITIVAQMEGELPMTIEDLTKNLRQNLLNLI</sequence>
<evidence type="ECO:0000313" key="9">
    <source>
        <dbReference type="RefSeq" id="XP_031385407.1"/>
    </source>
</evidence>
<reference evidence="9 10" key="2">
    <citation type="submission" date="2025-04" db="UniProtKB">
        <authorList>
            <consortium name="RefSeq"/>
        </authorList>
    </citation>
    <scope>IDENTIFICATION</scope>
    <source>
        <tissue evidence="9 10">Leaf</tissue>
    </source>
</reference>
<evidence type="ECO:0000256" key="4">
    <source>
        <dbReference type="ARBA" id="ARBA00023163"/>
    </source>
</evidence>
<dbReference type="InterPro" id="IPR052610">
    <property type="entry name" value="bHLH_transcription_regulator"/>
</dbReference>
<evidence type="ECO:0000259" key="7">
    <source>
        <dbReference type="PROSITE" id="PS50888"/>
    </source>
</evidence>
<keyword evidence="5" id="KW-0539">Nucleus</keyword>
<evidence type="ECO:0000256" key="3">
    <source>
        <dbReference type="ARBA" id="ARBA00023125"/>
    </source>
</evidence>
<dbReference type="InterPro" id="IPR054502">
    <property type="entry name" value="bHLH-TF_ACT-like_plant"/>
</dbReference>
<proteinExistence type="predicted"/>
<dbReference type="RefSeq" id="XP_031385407.1">
    <property type="nucleotide sequence ID" value="XM_031529547.1"/>
</dbReference>
<dbReference type="PANTHER" id="PTHR45959:SF73">
    <property type="entry name" value="TRANSCRIPTION FACTOR BHLH25"/>
    <property type="match status" value="1"/>
</dbReference>
<dbReference type="Pfam" id="PF00010">
    <property type="entry name" value="HLH"/>
    <property type="match status" value="1"/>
</dbReference>
<dbReference type="Gene3D" id="4.10.280.10">
    <property type="entry name" value="Helix-loop-helix DNA-binding domain"/>
    <property type="match status" value="1"/>
</dbReference>
<dbReference type="GO" id="GO:0046983">
    <property type="term" value="F:protein dimerization activity"/>
    <property type="evidence" value="ECO:0007669"/>
    <property type="project" value="InterPro"/>
</dbReference>
<keyword evidence="3" id="KW-0238">DNA-binding</keyword>
<dbReference type="Proteomes" id="UP000515151">
    <property type="component" value="Chromosome 3"/>
</dbReference>
<evidence type="ECO:0000256" key="2">
    <source>
        <dbReference type="ARBA" id="ARBA00023015"/>
    </source>
</evidence>
<dbReference type="PANTHER" id="PTHR45959">
    <property type="entry name" value="BHLH TRANSCRIPTION FACTOR"/>
    <property type="match status" value="1"/>
</dbReference>
<dbReference type="InterPro" id="IPR036638">
    <property type="entry name" value="HLH_DNA-bd_sf"/>
</dbReference>
<name>A0A6P8CMC2_PUNGR</name>
<evidence type="ECO:0000313" key="10">
    <source>
        <dbReference type="RefSeq" id="XP_031385408.1"/>
    </source>
</evidence>
<keyword evidence="8" id="KW-1185">Reference proteome</keyword>
<dbReference type="Pfam" id="PF22754">
    <property type="entry name" value="bHLH-TF_ACT-like_plant"/>
    <property type="match status" value="1"/>
</dbReference>
<dbReference type="RefSeq" id="XP_031385408.1">
    <property type="nucleotide sequence ID" value="XM_031529548.1"/>
</dbReference>
<reference evidence="8" key="1">
    <citation type="journal article" date="2020" name="Plant Biotechnol. J.">
        <title>The pomegranate (Punica granatum L.) draft genome dissects genetic divergence between soft- and hard-seeded cultivars.</title>
        <authorList>
            <person name="Luo X."/>
            <person name="Li H."/>
            <person name="Wu Z."/>
            <person name="Yao W."/>
            <person name="Zhao P."/>
            <person name="Cao D."/>
            <person name="Yu H."/>
            <person name="Li K."/>
            <person name="Poudel K."/>
            <person name="Zhao D."/>
            <person name="Zhang F."/>
            <person name="Xia X."/>
            <person name="Chen L."/>
            <person name="Wang Q."/>
            <person name="Jing D."/>
            <person name="Cao S."/>
        </authorList>
    </citation>
    <scope>NUCLEOTIDE SEQUENCE [LARGE SCALE GENOMIC DNA]</scope>
</reference>
<feature type="domain" description="BHLH" evidence="7">
    <location>
        <begin position="159"/>
        <end position="208"/>
    </location>
</feature>
<dbReference type="OrthoDB" id="690068at2759"/>
<dbReference type="GO" id="GO:0080090">
    <property type="term" value="P:regulation of primary metabolic process"/>
    <property type="evidence" value="ECO:0007669"/>
    <property type="project" value="UniProtKB-ARBA"/>
</dbReference>
<evidence type="ECO:0000256" key="1">
    <source>
        <dbReference type="ARBA" id="ARBA00004123"/>
    </source>
</evidence>
<dbReference type="PROSITE" id="PS50888">
    <property type="entry name" value="BHLH"/>
    <property type="match status" value="1"/>
</dbReference>
<accession>A0A6P8CMC2</accession>
<dbReference type="SMART" id="SM00353">
    <property type="entry name" value="HLH"/>
    <property type="match status" value="1"/>
</dbReference>
<evidence type="ECO:0000313" key="8">
    <source>
        <dbReference type="Proteomes" id="UP000515151"/>
    </source>
</evidence>
<evidence type="ECO:0000256" key="6">
    <source>
        <dbReference type="SAM" id="Coils"/>
    </source>
</evidence>
<dbReference type="GeneID" id="116199247"/>
<keyword evidence="2" id="KW-0805">Transcription regulation</keyword>
<dbReference type="InterPro" id="IPR011598">
    <property type="entry name" value="bHLH_dom"/>
</dbReference>
<organism evidence="8 9">
    <name type="scientific">Punica granatum</name>
    <name type="common">Pomegranate</name>
    <dbReference type="NCBI Taxonomy" id="22663"/>
    <lineage>
        <taxon>Eukaryota</taxon>
        <taxon>Viridiplantae</taxon>
        <taxon>Streptophyta</taxon>
        <taxon>Embryophyta</taxon>
        <taxon>Tracheophyta</taxon>
        <taxon>Spermatophyta</taxon>
        <taxon>Magnoliopsida</taxon>
        <taxon>eudicotyledons</taxon>
        <taxon>Gunneridae</taxon>
        <taxon>Pentapetalae</taxon>
        <taxon>rosids</taxon>
        <taxon>malvids</taxon>
        <taxon>Myrtales</taxon>
        <taxon>Lythraceae</taxon>
        <taxon>Punica</taxon>
    </lineage>
</organism>
<comment type="subcellular location">
    <subcellularLocation>
        <location evidence="1">Nucleus</location>
    </subcellularLocation>
</comment>
<dbReference type="SUPFAM" id="SSF47459">
    <property type="entry name" value="HLH, helix-loop-helix DNA-binding domain"/>
    <property type="match status" value="1"/>
</dbReference>
<evidence type="ECO:0000256" key="5">
    <source>
        <dbReference type="ARBA" id="ARBA00023242"/>
    </source>
</evidence>
<keyword evidence="4" id="KW-0804">Transcription</keyword>
<gene>
    <name evidence="9 10" type="primary">LOC116199247</name>
</gene>
<protein>
    <submittedName>
        <fullName evidence="9 10">Transcription factor bHLH18-like</fullName>
    </submittedName>
</protein>
<dbReference type="GO" id="GO:0005634">
    <property type="term" value="C:nucleus"/>
    <property type="evidence" value="ECO:0007669"/>
    <property type="project" value="UniProtKB-SubCell"/>
</dbReference>